<dbReference type="GO" id="GO:0015276">
    <property type="term" value="F:ligand-gated monoatomic ion channel activity"/>
    <property type="evidence" value="ECO:0007669"/>
    <property type="project" value="InterPro"/>
</dbReference>
<keyword evidence="8" id="KW-0029">Amino-acid transport</keyword>
<evidence type="ECO:0000256" key="9">
    <source>
        <dbReference type="ARBA" id="ARBA00022989"/>
    </source>
</evidence>
<feature type="transmembrane region" description="Helical" evidence="11">
    <location>
        <begin position="471"/>
        <end position="495"/>
    </location>
</feature>
<feature type="transmembrane region" description="Helical" evidence="11">
    <location>
        <begin position="310"/>
        <end position="330"/>
    </location>
</feature>
<dbReference type="SUPFAM" id="SSF161098">
    <property type="entry name" value="MetI-like"/>
    <property type="match status" value="1"/>
</dbReference>
<keyword evidence="15" id="KW-1185">Reference proteome</keyword>
<dbReference type="PROSITE" id="PS50928">
    <property type="entry name" value="ABC_TM1"/>
    <property type="match status" value="1"/>
</dbReference>
<feature type="chain" id="PRO_5037036755" evidence="12">
    <location>
        <begin position="32"/>
        <end position="503"/>
    </location>
</feature>
<dbReference type="Gene3D" id="3.40.190.10">
    <property type="entry name" value="Periplasmic binding protein-like II"/>
    <property type="match status" value="2"/>
</dbReference>
<feature type="transmembrane region" description="Helical" evidence="11">
    <location>
        <begin position="446"/>
        <end position="465"/>
    </location>
</feature>
<dbReference type="Gene3D" id="1.10.3720.10">
    <property type="entry name" value="MetI-like"/>
    <property type="match status" value="1"/>
</dbReference>
<dbReference type="SUPFAM" id="SSF53850">
    <property type="entry name" value="Periplasmic binding protein-like II"/>
    <property type="match status" value="1"/>
</dbReference>
<dbReference type="Pfam" id="PF00497">
    <property type="entry name" value="SBP_bac_3"/>
    <property type="match status" value="1"/>
</dbReference>
<dbReference type="Proteomes" id="UP000664164">
    <property type="component" value="Unassembled WGS sequence"/>
</dbReference>
<keyword evidence="6 11" id="KW-0812">Transmembrane</keyword>
<dbReference type="InterPro" id="IPR001320">
    <property type="entry name" value="Iontro_rcpt_C"/>
</dbReference>
<dbReference type="PROSITE" id="PS01039">
    <property type="entry name" value="SBP_BACTERIAL_3"/>
    <property type="match status" value="1"/>
</dbReference>
<evidence type="ECO:0000256" key="6">
    <source>
        <dbReference type="ARBA" id="ARBA00022692"/>
    </source>
</evidence>
<evidence type="ECO:0000256" key="1">
    <source>
        <dbReference type="ARBA" id="ARBA00004651"/>
    </source>
</evidence>
<evidence type="ECO:0000313" key="15">
    <source>
        <dbReference type="Proteomes" id="UP000664164"/>
    </source>
</evidence>
<dbReference type="SMART" id="SM00079">
    <property type="entry name" value="PBPe"/>
    <property type="match status" value="1"/>
</dbReference>
<dbReference type="InterPro" id="IPR001638">
    <property type="entry name" value="Solute-binding_3/MltF_N"/>
</dbReference>
<dbReference type="AlphaFoldDB" id="A0A939HII2"/>
<comment type="similarity">
    <text evidence="2">Belongs to the binding-protein-dependent transport system permease family. HisMQ subfamily.</text>
</comment>
<evidence type="ECO:0000256" key="2">
    <source>
        <dbReference type="ARBA" id="ARBA00010072"/>
    </source>
</evidence>
<keyword evidence="10 11" id="KW-0472">Membrane</keyword>
<dbReference type="RefSeq" id="WP_207616437.1">
    <property type="nucleotide sequence ID" value="NZ_JAFNLL010000026.1"/>
</dbReference>
<keyword evidence="9 11" id="KW-1133">Transmembrane helix</keyword>
<gene>
    <name evidence="14" type="ORF">J1902_11760</name>
</gene>
<accession>A0A939HII2</accession>
<comment type="similarity">
    <text evidence="3">Belongs to the bacterial solute-binding protein 3 family.</text>
</comment>
<keyword evidence="4 11" id="KW-0813">Transport</keyword>
<dbReference type="InterPro" id="IPR010065">
    <property type="entry name" value="AA_ABC_transptr_permease_3TM"/>
</dbReference>
<dbReference type="PANTHER" id="PTHR30614:SF20">
    <property type="entry name" value="GLUTAMINE TRANSPORT SYSTEM PERMEASE PROTEIN GLNP"/>
    <property type="match status" value="1"/>
</dbReference>
<evidence type="ECO:0000256" key="4">
    <source>
        <dbReference type="ARBA" id="ARBA00022448"/>
    </source>
</evidence>
<proteinExistence type="inferred from homology"/>
<dbReference type="PANTHER" id="PTHR30614">
    <property type="entry name" value="MEMBRANE COMPONENT OF AMINO ACID ABC TRANSPORTER"/>
    <property type="match status" value="1"/>
</dbReference>
<name>A0A939HII2_9MICC</name>
<dbReference type="EMBL" id="JAFNLL010000026">
    <property type="protein sequence ID" value="MBO1268642.1"/>
    <property type="molecule type" value="Genomic_DNA"/>
</dbReference>
<comment type="caution">
    <text evidence="14">The sequence shown here is derived from an EMBL/GenBank/DDBJ whole genome shotgun (WGS) entry which is preliminary data.</text>
</comment>
<organism evidence="14 15">
    <name type="scientific">Arthrobacter cavernae</name>
    <dbReference type="NCBI Taxonomy" id="2817681"/>
    <lineage>
        <taxon>Bacteria</taxon>
        <taxon>Bacillati</taxon>
        <taxon>Actinomycetota</taxon>
        <taxon>Actinomycetes</taxon>
        <taxon>Micrococcales</taxon>
        <taxon>Micrococcaceae</taxon>
        <taxon>Arthrobacter</taxon>
    </lineage>
</organism>
<evidence type="ECO:0000256" key="3">
    <source>
        <dbReference type="ARBA" id="ARBA00010333"/>
    </source>
</evidence>
<dbReference type="NCBIfam" id="TIGR01726">
    <property type="entry name" value="HEQRo_perm_3TM"/>
    <property type="match status" value="1"/>
</dbReference>
<feature type="signal peptide" evidence="12">
    <location>
        <begin position="1"/>
        <end position="31"/>
    </location>
</feature>
<protein>
    <submittedName>
        <fullName evidence="14">ABC transporter substrate-binding protein/permease</fullName>
    </submittedName>
</protein>
<evidence type="ECO:0000256" key="11">
    <source>
        <dbReference type="RuleBase" id="RU363032"/>
    </source>
</evidence>
<dbReference type="Pfam" id="PF00528">
    <property type="entry name" value="BPD_transp_1"/>
    <property type="match status" value="1"/>
</dbReference>
<evidence type="ECO:0000259" key="13">
    <source>
        <dbReference type="PROSITE" id="PS50928"/>
    </source>
</evidence>
<dbReference type="InterPro" id="IPR043429">
    <property type="entry name" value="ArtM/GltK/GlnP/TcyL/YhdX-like"/>
</dbReference>
<evidence type="ECO:0000256" key="8">
    <source>
        <dbReference type="ARBA" id="ARBA00022970"/>
    </source>
</evidence>
<feature type="transmembrane region" description="Helical" evidence="11">
    <location>
        <begin position="369"/>
        <end position="388"/>
    </location>
</feature>
<keyword evidence="5" id="KW-1003">Cell membrane</keyword>
<evidence type="ECO:0000256" key="7">
    <source>
        <dbReference type="ARBA" id="ARBA00022729"/>
    </source>
</evidence>
<evidence type="ECO:0000313" key="14">
    <source>
        <dbReference type="EMBL" id="MBO1268642.1"/>
    </source>
</evidence>
<reference evidence="14" key="1">
    <citation type="submission" date="2021-03" db="EMBL/GenBank/DDBJ databases">
        <title>A new species, PO-11, isolated from a karst cave deposit.</title>
        <authorList>
            <person name="Zhaoxiaoyong W."/>
        </authorList>
    </citation>
    <scope>NUCLEOTIDE SEQUENCE</scope>
    <source>
        <strain evidence="14">PO-11</strain>
    </source>
</reference>
<evidence type="ECO:0000256" key="10">
    <source>
        <dbReference type="ARBA" id="ARBA00023136"/>
    </source>
</evidence>
<feature type="domain" description="ABC transmembrane type-1" evidence="13">
    <location>
        <begin position="304"/>
        <end position="492"/>
    </location>
</feature>
<dbReference type="SMART" id="SM00062">
    <property type="entry name" value="PBPb"/>
    <property type="match status" value="1"/>
</dbReference>
<evidence type="ECO:0000256" key="12">
    <source>
        <dbReference type="SAM" id="SignalP"/>
    </source>
</evidence>
<dbReference type="FunFam" id="1.10.3720.10:FF:000033">
    <property type="entry name" value="Polar amino acid ABC transporter permease"/>
    <property type="match status" value="1"/>
</dbReference>
<evidence type="ECO:0000256" key="5">
    <source>
        <dbReference type="ARBA" id="ARBA00022475"/>
    </source>
</evidence>
<dbReference type="GO" id="GO:0006865">
    <property type="term" value="P:amino acid transport"/>
    <property type="evidence" value="ECO:0007669"/>
    <property type="project" value="UniProtKB-KW"/>
</dbReference>
<dbReference type="InterPro" id="IPR018313">
    <property type="entry name" value="SBP_3_CS"/>
</dbReference>
<keyword evidence="7 12" id="KW-0732">Signal</keyword>
<dbReference type="InterPro" id="IPR035906">
    <property type="entry name" value="MetI-like_sf"/>
</dbReference>
<sequence length="503" mass="53835">MKNRFSRFGWAATTAALLAALLGLAAPAAHAETTPATPTPSAGKMADLRAGKTTLKVGTDASFPPFEFTDANGTKIGFDIDVVKDLAAKAGIKNVEFVQMPFGNIVPALQANQIDVGASAIYISAERAKVVDFSEIYYPGGLGMFVSTANDTVKSLADLAGKKVAVQVGTKSVEWLRQNQPQAELVQVQTNDQMFSSVKLGQADAVVTGQPGGRYFIHEQGGLKQVGERLTNENYGFAFQKGDSDIREAFNAALKDMQSSGDFTKASAKWFGDESSTATGPAKERGIFNISSITNSWGPLMQGLGTTLQIIALSLALSLLFGMLGGFARLSHLRPIRWIGNVYVSVVRGTPFIVQLFFIYFALPQLGLQLSPMVAGILALGLYSGSYVTEIVRGAIQSVDKGQMEAARSCGMSSASALRHVIIPQAFLRMLPPLGNEFVSLTKNSALVSFVTISELFLVGQTIISRTFDALTVYVFIGLVYYILTNIIGMAANAIEKKMAVYI</sequence>
<feature type="transmembrane region" description="Helical" evidence="11">
    <location>
        <begin position="342"/>
        <end position="363"/>
    </location>
</feature>
<dbReference type="CDD" id="cd06261">
    <property type="entry name" value="TM_PBP2"/>
    <property type="match status" value="1"/>
</dbReference>
<comment type="subcellular location">
    <subcellularLocation>
        <location evidence="1 11">Cell membrane</location>
        <topology evidence="1 11">Multi-pass membrane protein</topology>
    </subcellularLocation>
</comment>
<dbReference type="InterPro" id="IPR000515">
    <property type="entry name" value="MetI-like"/>
</dbReference>
<dbReference type="GO" id="GO:0043190">
    <property type="term" value="C:ATP-binding cassette (ABC) transporter complex"/>
    <property type="evidence" value="ECO:0007669"/>
    <property type="project" value="InterPro"/>
</dbReference>